<keyword evidence="4" id="KW-0460">Magnesium</keyword>
<dbReference type="Gene3D" id="3.90.79.10">
    <property type="entry name" value="Nucleoside Triphosphate Pyrophosphohydrolase"/>
    <property type="match status" value="1"/>
</dbReference>
<dbReference type="InterPro" id="IPR000086">
    <property type="entry name" value="NUDIX_hydrolase_dom"/>
</dbReference>
<gene>
    <name evidence="7" type="ORF">HNR30_000605</name>
</gene>
<dbReference type="PANTHER" id="PTHR43046:SF12">
    <property type="entry name" value="GDP-MANNOSE MANNOSYL HYDROLASE"/>
    <property type="match status" value="1"/>
</dbReference>
<evidence type="ECO:0000256" key="1">
    <source>
        <dbReference type="ARBA" id="ARBA00001946"/>
    </source>
</evidence>
<dbReference type="AlphaFoldDB" id="A0A7W0HMZ0"/>
<reference evidence="7 8" key="1">
    <citation type="submission" date="2020-07" db="EMBL/GenBank/DDBJ databases">
        <title>Genomic Encyclopedia of Type Strains, Phase IV (KMG-IV): sequencing the most valuable type-strain genomes for metagenomic binning, comparative biology and taxonomic classification.</title>
        <authorList>
            <person name="Goeker M."/>
        </authorList>
    </citation>
    <scope>NUCLEOTIDE SEQUENCE [LARGE SCALE GENOMIC DNA]</scope>
    <source>
        <strain evidence="7 8">DSM 45533</strain>
    </source>
</reference>
<keyword evidence="3 5" id="KW-0378">Hydrolase</keyword>
<dbReference type="PRINTS" id="PR00502">
    <property type="entry name" value="NUDIXFAMILY"/>
</dbReference>
<dbReference type="InterPro" id="IPR015797">
    <property type="entry name" value="NUDIX_hydrolase-like_dom_sf"/>
</dbReference>
<dbReference type="GO" id="GO:0016787">
    <property type="term" value="F:hydrolase activity"/>
    <property type="evidence" value="ECO:0007669"/>
    <property type="project" value="UniProtKB-KW"/>
</dbReference>
<keyword evidence="8" id="KW-1185">Reference proteome</keyword>
<evidence type="ECO:0000256" key="5">
    <source>
        <dbReference type="RuleBase" id="RU003476"/>
    </source>
</evidence>
<dbReference type="PROSITE" id="PS51462">
    <property type="entry name" value="NUDIX"/>
    <property type="match status" value="1"/>
</dbReference>
<evidence type="ECO:0000259" key="6">
    <source>
        <dbReference type="PROSITE" id="PS51462"/>
    </source>
</evidence>
<evidence type="ECO:0000313" key="7">
    <source>
        <dbReference type="EMBL" id="MBA2889270.1"/>
    </source>
</evidence>
<dbReference type="InterPro" id="IPR020084">
    <property type="entry name" value="NUDIX_hydrolase_CS"/>
</dbReference>
<proteinExistence type="inferred from homology"/>
<protein>
    <submittedName>
        <fullName evidence="7">8-oxo-dGTP pyrophosphatase MutT (NUDIX family)</fullName>
    </submittedName>
</protein>
<evidence type="ECO:0000256" key="3">
    <source>
        <dbReference type="ARBA" id="ARBA00022801"/>
    </source>
</evidence>
<feature type="domain" description="Nudix hydrolase" evidence="6">
    <location>
        <begin position="9"/>
        <end position="156"/>
    </location>
</feature>
<dbReference type="PANTHER" id="PTHR43046">
    <property type="entry name" value="GDP-MANNOSE MANNOSYL HYDROLASE"/>
    <property type="match status" value="1"/>
</dbReference>
<dbReference type="PROSITE" id="PS00893">
    <property type="entry name" value="NUDIX_BOX"/>
    <property type="match status" value="1"/>
</dbReference>
<name>A0A7W0HMZ0_9ACTN</name>
<comment type="caution">
    <text evidence="7">The sequence shown here is derived from an EMBL/GenBank/DDBJ whole genome shotgun (WGS) entry which is preliminary data.</text>
</comment>
<accession>A0A7W0HMZ0</accession>
<dbReference type="SUPFAM" id="SSF55811">
    <property type="entry name" value="Nudix"/>
    <property type="match status" value="1"/>
</dbReference>
<dbReference type="InterPro" id="IPR020476">
    <property type="entry name" value="Nudix_hydrolase"/>
</dbReference>
<dbReference type="CDD" id="cd04685">
    <property type="entry name" value="NUDIX_Hydrolase"/>
    <property type="match status" value="1"/>
</dbReference>
<dbReference type="EMBL" id="JACDUR010000001">
    <property type="protein sequence ID" value="MBA2889270.1"/>
    <property type="molecule type" value="Genomic_DNA"/>
</dbReference>
<evidence type="ECO:0000256" key="4">
    <source>
        <dbReference type="ARBA" id="ARBA00022842"/>
    </source>
</evidence>
<dbReference type="Pfam" id="PF00293">
    <property type="entry name" value="NUDIX"/>
    <property type="match status" value="1"/>
</dbReference>
<dbReference type="Proteomes" id="UP000530928">
    <property type="component" value="Unassembled WGS sequence"/>
</dbReference>
<sequence length="169" mass="19168">MPPENLPIIERDAVRVVVIDSADRILLFHTRDPTMPEKGQWWELPGGGIDPGESPAQTAVRELREETGIVVSPEQVSAPTWRRDASFRYRGTRRLQHEVVVAVRLGVPGPAVDGGGRVEFEDEDYFGFRWWEVDEVVGSAELFYPRELPRLLGAFLAGERIDQPFELWS</sequence>
<evidence type="ECO:0000256" key="2">
    <source>
        <dbReference type="ARBA" id="ARBA00005582"/>
    </source>
</evidence>
<dbReference type="RefSeq" id="WP_220133152.1">
    <property type="nucleotide sequence ID" value="NZ_BAABAM010000001.1"/>
</dbReference>
<comment type="similarity">
    <text evidence="2 5">Belongs to the Nudix hydrolase family.</text>
</comment>
<comment type="cofactor">
    <cofactor evidence="1">
        <name>Mg(2+)</name>
        <dbReference type="ChEBI" id="CHEBI:18420"/>
    </cofactor>
</comment>
<organism evidence="7 8">
    <name type="scientific">Nonomuraea soli</name>
    <dbReference type="NCBI Taxonomy" id="1032476"/>
    <lineage>
        <taxon>Bacteria</taxon>
        <taxon>Bacillati</taxon>
        <taxon>Actinomycetota</taxon>
        <taxon>Actinomycetes</taxon>
        <taxon>Streptosporangiales</taxon>
        <taxon>Streptosporangiaceae</taxon>
        <taxon>Nonomuraea</taxon>
    </lineage>
</organism>
<evidence type="ECO:0000313" key="8">
    <source>
        <dbReference type="Proteomes" id="UP000530928"/>
    </source>
</evidence>